<dbReference type="GO" id="GO:0006189">
    <property type="term" value="P:'de novo' IMP biosynthetic process"/>
    <property type="evidence" value="ECO:0007669"/>
    <property type="project" value="UniProtKB-UniPathway"/>
</dbReference>
<evidence type="ECO:0000256" key="5">
    <source>
        <dbReference type="ARBA" id="ARBA00017058"/>
    </source>
</evidence>
<dbReference type="InterPro" id="IPR020557">
    <property type="entry name" value="Fumarate_lyase_CS"/>
</dbReference>
<organism evidence="13">
    <name type="scientific">Ananas comosus var. bracteatus</name>
    <name type="common">red pineapple</name>
    <dbReference type="NCBI Taxonomy" id="296719"/>
    <lineage>
        <taxon>Eukaryota</taxon>
        <taxon>Viridiplantae</taxon>
        <taxon>Streptophyta</taxon>
        <taxon>Embryophyta</taxon>
        <taxon>Tracheophyta</taxon>
        <taxon>Spermatophyta</taxon>
        <taxon>Magnoliopsida</taxon>
        <taxon>Liliopsida</taxon>
        <taxon>Poales</taxon>
        <taxon>Bromeliaceae</taxon>
        <taxon>Bromelioideae</taxon>
        <taxon>Ananas</taxon>
    </lineage>
</organism>
<dbReference type="EC" id="4.3.2.2" evidence="4 9"/>
<evidence type="ECO:0000256" key="2">
    <source>
        <dbReference type="ARBA" id="ARBA00004734"/>
    </source>
</evidence>
<dbReference type="AlphaFoldDB" id="A0A6V7QWI5"/>
<dbReference type="CDD" id="cd01598">
    <property type="entry name" value="PurB"/>
    <property type="match status" value="1"/>
</dbReference>
<evidence type="ECO:0000256" key="7">
    <source>
        <dbReference type="ARBA" id="ARBA00023239"/>
    </source>
</evidence>
<dbReference type="PRINTS" id="PR00149">
    <property type="entry name" value="FUMRATELYASE"/>
</dbReference>
<comment type="similarity">
    <text evidence="3 9">Belongs to the lyase 1 family. Adenylosuccinate lyase subfamily.</text>
</comment>
<dbReference type="InterPro" id="IPR004769">
    <property type="entry name" value="Pur_lyase"/>
</dbReference>
<evidence type="ECO:0000256" key="9">
    <source>
        <dbReference type="RuleBase" id="RU361172"/>
    </source>
</evidence>
<evidence type="ECO:0000259" key="12">
    <source>
        <dbReference type="Pfam" id="PF08328"/>
    </source>
</evidence>
<dbReference type="Gene3D" id="1.20.200.10">
    <property type="entry name" value="Fumarase/aspartase (Central domain)"/>
    <property type="match status" value="1"/>
</dbReference>
<feature type="domain" description="Adenylosuccinate lyase PurB C-terminal" evidence="12">
    <location>
        <begin position="408"/>
        <end position="522"/>
    </location>
</feature>
<reference evidence="13" key="1">
    <citation type="submission" date="2020-07" db="EMBL/GenBank/DDBJ databases">
        <authorList>
            <person name="Lin J."/>
        </authorList>
    </citation>
    <scope>NUCLEOTIDE SEQUENCE</scope>
</reference>
<dbReference type="InterPro" id="IPR022761">
    <property type="entry name" value="Fumarate_lyase_N"/>
</dbReference>
<dbReference type="EMBL" id="CAJEUB010000034">
    <property type="protein sequence ID" value="CAD1847085.1"/>
    <property type="molecule type" value="Genomic_DNA"/>
</dbReference>
<evidence type="ECO:0000256" key="10">
    <source>
        <dbReference type="SAM" id="MobiDB-lite"/>
    </source>
</evidence>
<dbReference type="Gene3D" id="1.10.40.30">
    <property type="entry name" value="Fumarase/aspartase (C-terminal domain)"/>
    <property type="match status" value="1"/>
</dbReference>
<evidence type="ECO:0000313" key="13">
    <source>
        <dbReference type="EMBL" id="CAD1847085.1"/>
    </source>
</evidence>
<comment type="pathway">
    <text evidence="2 9">Purine metabolism; AMP biosynthesis via de novo pathway; AMP from IMP: step 2/2.</text>
</comment>
<evidence type="ECO:0000256" key="4">
    <source>
        <dbReference type="ARBA" id="ARBA00012339"/>
    </source>
</evidence>
<keyword evidence="6 9" id="KW-0658">Purine biosynthesis</keyword>
<feature type="domain" description="Fumarate lyase N-terminal" evidence="11">
    <location>
        <begin position="91"/>
        <end position="390"/>
    </location>
</feature>
<dbReference type="InterPro" id="IPR024083">
    <property type="entry name" value="Fumarase/histidase_N"/>
</dbReference>
<protein>
    <recommendedName>
        <fullName evidence="5 9">Adenylosuccinate lyase</fullName>
        <shortName evidence="9">ASL</shortName>
        <ecNumber evidence="4 9">4.3.2.2</ecNumber>
    </recommendedName>
    <alternativeName>
        <fullName evidence="8 9">Adenylosuccinase</fullName>
    </alternativeName>
</protein>
<dbReference type="GO" id="GO:0004018">
    <property type="term" value="F:N6-(1,2-dicarboxyethyl)AMP AMP-lyase (fumarate-forming) activity"/>
    <property type="evidence" value="ECO:0007669"/>
    <property type="project" value="InterPro"/>
</dbReference>
<dbReference type="InterPro" id="IPR013539">
    <property type="entry name" value="PurB_C"/>
</dbReference>
<evidence type="ECO:0000256" key="8">
    <source>
        <dbReference type="ARBA" id="ARBA00030717"/>
    </source>
</evidence>
<gene>
    <name evidence="13" type="ORF">CB5_LOCUS30296</name>
</gene>
<accession>A0A6V7QWI5</accession>
<dbReference type="Gene3D" id="1.10.275.10">
    <property type="entry name" value="Fumarase/aspartase (N-terminal domain)"/>
    <property type="match status" value="1"/>
</dbReference>
<feature type="region of interest" description="Disordered" evidence="10">
    <location>
        <begin position="1"/>
        <end position="23"/>
    </location>
</feature>
<evidence type="ECO:0000256" key="6">
    <source>
        <dbReference type="ARBA" id="ARBA00022755"/>
    </source>
</evidence>
<dbReference type="InterPro" id="IPR008948">
    <property type="entry name" value="L-Aspartase-like"/>
</dbReference>
<dbReference type="UniPathway" id="UPA00075">
    <property type="reaction ID" value="UER00336"/>
</dbReference>
<dbReference type="InterPro" id="IPR000362">
    <property type="entry name" value="Fumarate_lyase_fam"/>
</dbReference>
<dbReference type="Pfam" id="PF00206">
    <property type="entry name" value="Lyase_1"/>
    <property type="match status" value="1"/>
</dbReference>
<dbReference type="NCBIfam" id="NF006764">
    <property type="entry name" value="PRK09285.1"/>
    <property type="match status" value="1"/>
</dbReference>
<dbReference type="Pfam" id="PF08328">
    <property type="entry name" value="ASL_C"/>
    <property type="match status" value="1"/>
</dbReference>
<dbReference type="PANTHER" id="PTHR43411:SF1">
    <property type="entry name" value="ADENYLOSUCCINATE LYASE"/>
    <property type="match status" value="1"/>
</dbReference>
<comment type="catalytic activity">
    <reaction evidence="9">
        <text>N(6)-(1,2-dicarboxyethyl)-AMP = fumarate + AMP</text>
        <dbReference type="Rhea" id="RHEA:16853"/>
        <dbReference type="ChEBI" id="CHEBI:29806"/>
        <dbReference type="ChEBI" id="CHEBI:57567"/>
        <dbReference type="ChEBI" id="CHEBI:456215"/>
        <dbReference type="EC" id="4.3.2.2"/>
    </reaction>
</comment>
<evidence type="ECO:0000259" key="11">
    <source>
        <dbReference type="Pfam" id="PF00206"/>
    </source>
</evidence>
<dbReference type="UniPathway" id="UPA00074">
    <property type="reaction ID" value="UER00132"/>
</dbReference>
<proteinExistence type="inferred from homology"/>
<dbReference type="FunFam" id="1.20.200.10:FF:000004">
    <property type="entry name" value="Adenylosuccinate lyase"/>
    <property type="match status" value="1"/>
</dbReference>
<dbReference type="PROSITE" id="PS00163">
    <property type="entry name" value="FUMARATE_LYASES"/>
    <property type="match status" value="1"/>
</dbReference>
<dbReference type="FunFam" id="1.10.275.10:FF:000003">
    <property type="entry name" value="Adenylosuccinate lyase"/>
    <property type="match status" value="1"/>
</dbReference>
<comment type="catalytic activity">
    <reaction evidence="9">
        <text>(2S)-2-[5-amino-1-(5-phospho-beta-D-ribosyl)imidazole-4-carboxamido]succinate = 5-amino-1-(5-phospho-beta-D-ribosyl)imidazole-4-carboxamide + fumarate</text>
        <dbReference type="Rhea" id="RHEA:23920"/>
        <dbReference type="ChEBI" id="CHEBI:29806"/>
        <dbReference type="ChEBI" id="CHEBI:58443"/>
        <dbReference type="ChEBI" id="CHEBI:58475"/>
        <dbReference type="EC" id="4.3.2.2"/>
    </reaction>
</comment>
<keyword evidence="7 9" id="KW-0456">Lyase</keyword>
<dbReference type="PANTHER" id="PTHR43411">
    <property type="entry name" value="ADENYLOSUCCINATE LYASE"/>
    <property type="match status" value="1"/>
</dbReference>
<comment type="pathway">
    <text evidence="1 9">Purine metabolism; IMP biosynthesis via de novo pathway; 5-amino-1-(5-phospho-D-ribosyl)imidazole-4-carboxamide from 5-amino-1-(5-phospho-D-ribosyl)imidazole-4-carboxylate: step 2/2.</text>
</comment>
<dbReference type="NCBIfam" id="TIGR00928">
    <property type="entry name" value="purB"/>
    <property type="match status" value="1"/>
</dbReference>
<dbReference type="SUPFAM" id="SSF48557">
    <property type="entry name" value="L-aspartase-like"/>
    <property type="match status" value="1"/>
</dbReference>
<sequence>MDAAVASSRGLRPSLLPPSSSSSSAASAHSTHFFLRANPAGSRSAHPPISPGNLVCRSSAMRHVKEVDKVLMQEVADLESFALMALSPLDGRYVQKVKDLSPFFSEYGLIRYRVLVEVKWLLKLSQVPEIKEVPTFSKDAESFLERIVHDFGIKDALEVKKIEKVTNHDVKAVEYFLKQKCKSCPEIAKVLEFFHFACTSEDINNLAHALMLKEGLNNVIFPVMIELCKAVCTMAKGYAHIPMLSRTHGQPASPTTLGKEMANFAFRFNDQGKNFREVKIYGKFSGAVGNYNAHKTAYSDINWPNIAAEFVKSLGLEFNPYVTQIEPHDYISKLYNAFVQFNNILIDFDRDIWSYISLGYFKQVTKAGEIGSSTMPHKVNPIDFENSEGNLCMANANLSALSMKLPISRMQRDLTDSTVLRNLGIGLGYSLVAYKSALQGIKKLQVNEGRLYEDLDETWEVLAEPIQTVMRRYNVPEPYEKLKELTRGRTVTKESIRRFIEDLDLPEEPRSVLLNLTPHSYIGEAENLAKSIDSVVDFASGFKI</sequence>
<dbReference type="InterPro" id="IPR047136">
    <property type="entry name" value="PurB_bact"/>
</dbReference>
<dbReference type="GO" id="GO:0044208">
    <property type="term" value="P:'de novo' AMP biosynthetic process"/>
    <property type="evidence" value="ECO:0007669"/>
    <property type="project" value="UniProtKB-UniPathway"/>
</dbReference>
<name>A0A6V7QWI5_ANACO</name>
<evidence type="ECO:0000256" key="1">
    <source>
        <dbReference type="ARBA" id="ARBA00004706"/>
    </source>
</evidence>
<evidence type="ECO:0000256" key="3">
    <source>
        <dbReference type="ARBA" id="ARBA00008273"/>
    </source>
</evidence>